<proteinExistence type="predicted"/>
<comment type="caution">
    <text evidence="3">The sequence shown here is derived from an EMBL/GenBank/DDBJ whole genome shotgun (WGS) entry which is preliminary data.</text>
</comment>
<dbReference type="AlphaFoldDB" id="A0A931BRQ7"/>
<evidence type="ECO:0000313" key="3">
    <source>
        <dbReference type="EMBL" id="MBF9234015.1"/>
    </source>
</evidence>
<dbReference type="RefSeq" id="WP_196272018.1">
    <property type="nucleotide sequence ID" value="NZ_JADQDO010000005.1"/>
</dbReference>
<dbReference type="InterPro" id="IPR029058">
    <property type="entry name" value="AB_hydrolase_fold"/>
</dbReference>
<dbReference type="EMBL" id="JADQDO010000005">
    <property type="protein sequence ID" value="MBF9234015.1"/>
    <property type="molecule type" value="Genomic_DNA"/>
</dbReference>
<gene>
    <name evidence="3" type="ORF">I2H38_11555</name>
</gene>
<organism evidence="3 4">
    <name type="scientific">Microvirga alba</name>
    <dbReference type="NCBI Taxonomy" id="2791025"/>
    <lineage>
        <taxon>Bacteria</taxon>
        <taxon>Pseudomonadati</taxon>
        <taxon>Pseudomonadota</taxon>
        <taxon>Alphaproteobacteria</taxon>
        <taxon>Hyphomicrobiales</taxon>
        <taxon>Methylobacteriaceae</taxon>
        <taxon>Microvirga</taxon>
    </lineage>
</organism>
<dbReference type="Proteomes" id="UP000599312">
    <property type="component" value="Unassembled WGS sequence"/>
</dbReference>
<dbReference type="PANTHER" id="PTHR46118">
    <property type="entry name" value="PROTEIN ABHD11"/>
    <property type="match status" value="1"/>
</dbReference>
<evidence type="ECO:0000259" key="2">
    <source>
        <dbReference type="Pfam" id="PF00561"/>
    </source>
</evidence>
<dbReference type="SUPFAM" id="SSF53474">
    <property type="entry name" value="alpha/beta-Hydrolases"/>
    <property type="match status" value="1"/>
</dbReference>
<dbReference type="Gene3D" id="3.40.50.1820">
    <property type="entry name" value="alpha/beta hydrolase"/>
    <property type="match status" value="1"/>
</dbReference>
<keyword evidence="1 3" id="KW-0378">Hydrolase</keyword>
<keyword evidence="4" id="KW-1185">Reference proteome</keyword>
<evidence type="ECO:0000313" key="4">
    <source>
        <dbReference type="Proteomes" id="UP000599312"/>
    </source>
</evidence>
<dbReference type="GO" id="GO:0016787">
    <property type="term" value="F:hydrolase activity"/>
    <property type="evidence" value="ECO:0007669"/>
    <property type="project" value="UniProtKB-KW"/>
</dbReference>
<protein>
    <submittedName>
        <fullName evidence="3">Alpha/beta fold hydrolase</fullName>
    </submittedName>
</protein>
<dbReference type="InterPro" id="IPR000073">
    <property type="entry name" value="AB_hydrolase_1"/>
</dbReference>
<evidence type="ECO:0000256" key="1">
    <source>
        <dbReference type="ARBA" id="ARBA00022801"/>
    </source>
</evidence>
<accession>A0A931BRQ7</accession>
<dbReference type="PANTHER" id="PTHR46118:SF4">
    <property type="entry name" value="PROTEIN ABHD11"/>
    <property type="match status" value="1"/>
</dbReference>
<feature type="domain" description="AB hydrolase-1" evidence="2">
    <location>
        <begin position="34"/>
        <end position="137"/>
    </location>
</feature>
<dbReference type="Pfam" id="PF00561">
    <property type="entry name" value="Abhydrolase_1"/>
    <property type="match status" value="1"/>
</dbReference>
<name>A0A931BRQ7_9HYPH</name>
<reference evidence="3" key="1">
    <citation type="submission" date="2020-11" db="EMBL/GenBank/DDBJ databases">
        <authorList>
            <person name="Kim M.K."/>
        </authorList>
    </citation>
    <scope>NUCLEOTIDE SEQUENCE</scope>
    <source>
        <strain evidence="3">BT350</strain>
    </source>
</reference>
<sequence length="195" mass="20911">MAAPLDLAEGVRGFFQAGSVRPSYVDFGGSDEAPILVALHGHFGCARNFAPLAEAMRPHSWRVLALDQRGHGWSDHPETCGRVDYGRDAEAFILHIAKGRPVVLLGHSLGGVNAYQLAARRADLVKALIIEDVGARIDPLPAFALDCRNAFRRCPKCSRLWNREASAVTATSSTVFMKPKAAGNSGSRLPGSPVP</sequence>